<dbReference type="Pfam" id="PF07028">
    <property type="entry name" value="DUF1319"/>
    <property type="match status" value="1"/>
</dbReference>
<dbReference type="OrthoDB" id="16938at10239"/>
<dbReference type="KEGG" id="vg:5142281"/>
<sequence>MSQRFEAEIQNWYDHRSKHPLTYLDLATDIKSSPVHSCLLNNLVVTYDRLSLHSRLEIKHHYLIRELLEKNIDELRKENRQLKARLTAIESELKARQPLTKAEVRSLVQEIAAQPKLIEEQSEKLLKEVQKQVKDLREALNEVRTYTIG</sequence>
<organism evidence="2 3">
    <name type="scientific">Dracaena mottle virus</name>
    <dbReference type="NCBI Taxonomy" id="380669"/>
    <lineage>
        <taxon>Viruses</taxon>
        <taxon>Riboviria</taxon>
        <taxon>Pararnavirae</taxon>
        <taxon>Artverviricota</taxon>
        <taxon>Revtraviricetes</taxon>
        <taxon>Ortervirales</taxon>
        <taxon>Caulimoviridae</taxon>
        <taxon>Badnavirus</taxon>
        <taxon>Badnavirus maculadracaenae</taxon>
    </lineage>
</organism>
<feature type="coiled-coil region" evidence="1">
    <location>
        <begin position="119"/>
        <end position="146"/>
    </location>
</feature>
<evidence type="ECO:0000256" key="1">
    <source>
        <dbReference type="SAM" id="Coils"/>
    </source>
</evidence>
<reference evidence="2 3" key="1">
    <citation type="journal article" date="2007" name="Virus Genes">
        <title>Complete genomic sequence of Dracaena mottle virus, a distinct badnavirus.</title>
        <authorList>
            <person name="Su L."/>
            <person name="Gao S."/>
            <person name="Huang Y."/>
            <person name="Ji C."/>
            <person name="Wang D."/>
            <person name="Ma Y."/>
            <person name="Fang R."/>
            <person name="Chen X."/>
        </authorList>
    </citation>
    <scope>NUCLEOTIDE SEQUENCE [LARGE SCALE GENOMIC DNA]</scope>
</reference>
<proteinExistence type="predicted"/>
<dbReference type="Proteomes" id="UP000204139">
    <property type="component" value="Segment"/>
</dbReference>
<name>Q1KLD5_9VIRU</name>
<accession>Q1KLD5</accession>
<feature type="coiled-coil region" evidence="1">
    <location>
        <begin position="58"/>
        <end position="92"/>
    </location>
</feature>
<protein>
    <submittedName>
        <fullName evidence="2">Uncharacterized protein</fullName>
    </submittedName>
</protein>
<evidence type="ECO:0000313" key="3">
    <source>
        <dbReference type="Proteomes" id="UP000204139"/>
    </source>
</evidence>
<evidence type="ECO:0000313" key="2">
    <source>
        <dbReference type="EMBL" id="ABE77342.1"/>
    </source>
</evidence>
<keyword evidence="3" id="KW-1185">Reference proteome</keyword>
<keyword evidence="1" id="KW-0175">Coiled coil</keyword>
<dbReference type="RefSeq" id="YP_610963.1">
    <property type="nucleotide sequence ID" value="NC_008034.1"/>
</dbReference>
<dbReference type="EMBL" id="DQ473478">
    <property type="protein sequence ID" value="ABE77342.1"/>
    <property type="molecule type" value="Genomic_DNA"/>
</dbReference>
<dbReference type="InterPro" id="IPR010746">
    <property type="entry name" value="CYMV_Orf1"/>
</dbReference>
<dbReference type="GeneID" id="5142281"/>